<feature type="compositionally biased region" description="Basic and acidic residues" evidence="1">
    <location>
        <begin position="76"/>
        <end position="87"/>
    </location>
</feature>
<protein>
    <submittedName>
        <fullName evidence="2">NADH dehydrogenase</fullName>
        <ecNumber evidence="2">1.6.99.3</ecNumber>
    </submittedName>
</protein>
<dbReference type="AlphaFoldDB" id="A0A6J4RKK9"/>
<keyword evidence="2" id="KW-0560">Oxidoreductase</keyword>
<reference evidence="2" key="1">
    <citation type="submission" date="2020-02" db="EMBL/GenBank/DDBJ databases">
        <authorList>
            <person name="Meier V. D."/>
        </authorList>
    </citation>
    <scope>NUCLEOTIDE SEQUENCE</scope>
    <source>
        <strain evidence="2">AVDCRST_MAG67</strain>
    </source>
</reference>
<dbReference type="EC" id="1.6.99.3" evidence="2"/>
<dbReference type="GO" id="GO:0016491">
    <property type="term" value="F:oxidoreductase activity"/>
    <property type="evidence" value="ECO:0007669"/>
    <property type="project" value="UniProtKB-KW"/>
</dbReference>
<evidence type="ECO:0000256" key="1">
    <source>
        <dbReference type="SAM" id="MobiDB-lite"/>
    </source>
</evidence>
<organism evidence="2">
    <name type="scientific">uncultured Solirubrobacteraceae bacterium</name>
    <dbReference type="NCBI Taxonomy" id="1162706"/>
    <lineage>
        <taxon>Bacteria</taxon>
        <taxon>Bacillati</taxon>
        <taxon>Actinomycetota</taxon>
        <taxon>Thermoleophilia</taxon>
        <taxon>Solirubrobacterales</taxon>
        <taxon>Solirubrobacteraceae</taxon>
        <taxon>environmental samples</taxon>
    </lineage>
</organism>
<dbReference type="EMBL" id="CADCVQ010000005">
    <property type="protein sequence ID" value="CAA9471397.1"/>
    <property type="molecule type" value="Genomic_DNA"/>
</dbReference>
<proteinExistence type="predicted"/>
<feature type="compositionally biased region" description="Basic residues" evidence="1">
    <location>
        <begin position="1"/>
        <end position="15"/>
    </location>
</feature>
<evidence type="ECO:0000313" key="2">
    <source>
        <dbReference type="EMBL" id="CAA9471397.1"/>
    </source>
</evidence>
<feature type="compositionally biased region" description="Basic residues" evidence="1">
    <location>
        <begin position="46"/>
        <end position="63"/>
    </location>
</feature>
<name>A0A6J4RKK9_9ACTN</name>
<feature type="non-terminal residue" evidence="2">
    <location>
        <position position="87"/>
    </location>
</feature>
<feature type="region of interest" description="Disordered" evidence="1">
    <location>
        <begin position="1"/>
        <end position="87"/>
    </location>
</feature>
<sequence length="87" mass="9847">GLERPHRRRRVRRLLRRQDACEGPAAPQRPRAPRHRGQLHALHPAAARRRSRHAGATPRRRAAARGARQLDPPTTGEDHRGDAASQR</sequence>
<feature type="non-terminal residue" evidence="2">
    <location>
        <position position="1"/>
    </location>
</feature>
<gene>
    <name evidence="2" type="ORF">AVDCRST_MAG67-55</name>
</gene>
<accession>A0A6J4RKK9</accession>